<gene>
    <name evidence="1" type="ORF">P7K49_031462</name>
</gene>
<dbReference type="Proteomes" id="UP001266305">
    <property type="component" value="Unassembled WGS sequence"/>
</dbReference>
<comment type="caution">
    <text evidence="1">The sequence shown here is derived from an EMBL/GenBank/DDBJ whole genome shotgun (WGS) entry which is preliminary data.</text>
</comment>
<keyword evidence="2" id="KW-1185">Reference proteome</keyword>
<feature type="non-terminal residue" evidence="1">
    <location>
        <position position="1"/>
    </location>
</feature>
<name>A0ABQ9TZJ8_SAGOE</name>
<reference evidence="1 2" key="1">
    <citation type="submission" date="2023-05" db="EMBL/GenBank/DDBJ databases">
        <title>B98-5 Cell Line De Novo Hybrid Assembly: An Optical Mapping Approach.</title>
        <authorList>
            <person name="Kananen K."/>
            <person name="Auerbach J.A."/>
            <person name="Kautto E."/>
            <person name="Blachly J.S."/>
        </authorList>
    </citation>
    <scope>NUCLEOTIDE SEQUENCE [LARGE SCALE GENOMIC DNA]</scope>
    <source>
        <strain evidence="1">B95-8</strain>
        <tissue evidence="1">Cell line</tissue>
    </source>
</reference>
<sequence length="76" mass="7863">LSMQLASAASPSLVLFSQEDRRKCTDIGGAPTTLMALALLSPMQETTDNSTEVERNLSCVVNASSPEEAAGAPGSH</sequence>
<proteinExistence type="predicted"/>
<evidence type="ECO:0000313" key="2">
    <source>
        <dbReference type="Proteomes" id="UP001266305"/>
    </source>
</evidence>
<protein>
    <submittedName>
        <fullName evidence="1">Uncharacterized protein</fullName>
    </submittedName>
</protein>
<organism evidence="1 2">
    <name type="scientific">Saguinus oedipus</name>
    <name type="common">Cotton-top tamarin</name>
    <name type="synonym">Oedipomidas oedipus</name>
    <dbReference type="NCBI Taxonomy" id="9490"/>
    <lineage>
        <taxon>Eukaryota</taxon>
        <taxon>Metazoa</taxon>
        <taxon>Chordata</taxon>
        <taxon>Craniata</taxon>
        <taxon>Vertebrata</taxon>
        <taxon>Euteleostomi</taxon>
        <taxon>Mammalia</taxon>
        <taxon>Eutheria</taxon>
        <taxon>Euarchontoglires</taxon>
        <taxon>Primates</taxon>
        <taxon>Haplorrhini</taxon>
        <taxon>Platyrrhini</taxon>
        <taxon>Cebidae</taxon>
        <taxon>Callitrichinae</taxon>
        <taxon>Saguinus</taxon>
    </lineage>
</organism>
<accession>A0ABQ9TZJ8</accession>
<dbReference type="EMBL" id="JASSZA010000017">
    <property type="protein sequence ID" value="KAK2090206.1"/>
    <property type="molecule type" value="Genomic_DNA"/>
</dbReference>
<evidence type="ECO:0000313" key="1">
    <source>
        <dbReference type="EMBL" id="KAK2090206.1"/>
    </source>
</evidence>